<gene>
    <name evidence="1" type="ORF">FW778_07550</name>
</gene>
<organism evidence="1 2">
    <name type="scientific">Ginsengibacter hankyongi</name>
    <dbReference type="NCBI Taxonomy" id="2607284"/>
    <lineage>
        <taxon>Bacteria</taxon>
        <taxon>Pseudomonadati</taxon>
        <taxon>Bacteroidota</taxon>
        <taxon>Chitinophagia</taxon>
        <taxon>Chitinophagales</taxon>
        <taxon>Chitinophagaceae</taxon>
        <taxon>Ginsengibacter</taxon>
    </lineage>
</organism>
<accession>A0A5J5IM93</accession>
<keyword evidence="2" id="KW-1185">Reference proteome</keyword>
<comment type="caution">
    <text evidence="1">The sequence shown here is derived from an EMBL/GenBank/DDBJ whole genome shotgun (WGS) entry which is preliminary data.</text>
</comment>
<dbReference type="AlphaFoldDB" id="A0A5J5IM93"/>
<reference evidence="1 2" key="1">
    <citation type="submission" date="2019-09" db="EMBL/GenBank/DDBJ databases">
        <title>Draft genome sequence of Ginsengibacter sp. BR5-29.</title>
        <authorList>
            <person name="Im W.-T."/>
        </authorList>
    </citation>
    <scope>NUCLEOTIDE SEQUENCE [LARGE SCALE GENOMIC DNA]</scope>
    <source>
        <strain evidence="1 2">BR5-29</strain>
    </source>
</reference>
<proteinExistence type="predicted"/>
<protein>
    <submittedName>
        <fullName evidence="1">Uncharacterized protein</fullName>
    </submittedName>
</protein>
<name>A0A5J5IM93_9BACT</name>
<evidence type="ECO:0000313" key="2">
    <source>
        <dbReference type="Proteomes" id="UP000326903"/>
    </source>
</evidence>
<dbReference type="EMBL" id="VYQF01000001">
    <property type="protein sequence ID" value="KAA9041861.1"/>
    <property type="molecule type" value="Genomic_DNA"/>
</dbReference>
<dbReference type="Proteomes" id="UP000326903">
    <property type="component" value="Unassembled WGS sequence"/>
</dbReference>
<sequence>MENMKSIIIMVFMSECIASCYSPRYVYSPSTQNIPSLHRKNDLEFSGFYSGSINAFKEKGNNVSGFDLHAAWAFSDHLGAMLNESFRWEKNGGNDSFFPADSSLLSYKRNFTELGVGYFTNARYNEKMQFQLFGGVAFGTSNINDDYISNSVPMSKYHNSNITKIFIQPAIIYSPVKNFSGALVSRLTEIVFTHIHTNYTPIELDNYILDSLTVSPVFFWEPAVSYTFDFKKFPVKLRIQGSISILLNHRFVEHRTGNLGLGIVADISKKRIKITSSKS</sequence>
<evidence type="ECO:0000313" key="1">
    <source>
        <dbReference type="EMBL" id="KAA9041861.1"/>
    </source>
</evidence>
<dbReference type="RefSeq" id="WP_150413990.1">
    <property type="nucleotide sequence ID" value="NZ_VYQF01000001.1"/>
</dbReference>